<proteinExistence type="predicted"/>
<accession>A0A7R8WG29</accession>
<evidence type="ECO:0000313" key="1">
    <source>
        <dbReference type="EMBL" id="CAD7230302.1"/>
    </source>
</evidence>
<feature type="non-terminal residue" evidence="1">
    <location>
        <position position="285"/>
    </location>
</feature>
<sequence>MAEDQETLFIPLILTGSQANMMDKMSPKLQSHICNENKKLYLSRPFCNLTGRQRSGTQVKEHGFTKTIKFLQPLEAQSESDLKKLGNSSQGTWIHQDDQVPSTIRSSIRERSEEISSNKQFPVEVLIILLLSVSGHEVDEMRGDQFIESTTDHEERELRMKERGQEAEAVIWRRGAEDVIWLSKNILPFSNIETEQKIAIHECCCGLSKYGDEPMIIRHQPFFQRTGKESKWILALGGPKDGPRLEQAVVDGRRSTPPESQTNLCFNQLNELFESPDRFLPHDNV</sequence>
<dbReference type="AlphaFoldDB" id="A0A7R8WG29"/>
<reference evidence="1" key="1">
    <citation type="submission" date="2020-11" db="EMBL/GenBank/DDBJ databases">
        <authorList>
            <person name="Tran Van P."/>
        </authorList>
    </citation>
    <scope>NUCLEOTIDE SEQUENCE</scope>
</reference>
<organism evidence="1">
    <name type="scientific">Cyprideis torosa</name>
    <dbReference type="NCBI Taxonomy" id="163714"/>
    <lineage>
        <taxon>Eukaryota</taxon>
        <taxon>Metazoa</taxon>
        <taxon>Ecdysozoa</taxon>
        <taxon>Arthropoda</taxon>
        <taxon>Crustacea</taxon>
        <taxon>Oligostraca</taxon>
        <taxon>Ostracoda</taxon>
        <taxon>Podocopa</taxon>
        <taxon>Podocopida</taxon>
        <taxon>Cytherocopina</taxon>
        <taxon>Cytheroidea</taxon>
        <taxon>Cytherideidae</taxon>
        <taxon>Cyprideis</taxon>
    </lineage>
</organism>
<protein>
    <submittedName>
        <fullName evidence="1">Uncharacterized protein</fullName>
    </submittedName>
</protein>
<name>A0A7R8WG29_9CRUS</name>
<gene>
    <name evidence="1" type="ORF">CTOB1V02_LOCUS8163</name>
</gene>
<dbReference type="EMBL" id="OB662596">
    <property type="protein sequence ID" value="CAD7230302.1"/>
    <property type="molecule type" value="Genomic_DNA"/>
</dbReference>